<comment type="caution">
    <text evidence="2">The sequence shown here is derived from an EMBL/GenBank/DDBJ whole genome shotgun (WGS) entry which is preliminary data.</text>
</comment>
<feature type="region of interest" description="Disordered" evidence="1">
    <location>
        <begin position="18"/>
        <end position="73"/>
    </location>
</feature>
<sequence>MWALKIFMEFFHGLRDIEDPSRDQIQRDQRNSNGDGRGEGIHEYQRVSVALNQNEPEEDRETKDRFYPDGIPEKHAERKVREMFLRLKESDPDWKYHDANEHFAQLYPRAATGNPRHRSVGQNAHSVEERKREREQSIRVRISRLELPRMKRV</sequence>
<evidence type="ECO:0000313" key="2">
    <source>
        <dbReference type="EMBL" id="PFX16613.1"/>
    </source>
</evidence>
<evidence type="ECO:0000313" key="3">
    <source>
        <dbReference type="Proteomes" id="UP000225706"/>
    </source>
</evidence>
<proteinExistence type="predicted"/>
<feature type="compositionally biased region" description="Basic and acidic residues" evidence="1">
    <location>
        <begin position="126"/>
        <end position="136"/>
    </location>
</feature>
<keyword evidence="3" id="KW-1185">Reference proteome</keyword>
<dbReference type="OrthoDB" id="8813775at2759"/>
<organism evidence="2 3">
    <name type="scientific">Stylophora pistillata</name>
    <name type="common">Smooth cauliflower coral</name>
    <dbReference type="NCBI Taxonomy" id="50429"/>
    <lineage>
        <taxon>Eukaryota</taxon>
        <taxon>Metazoa</taxon>
        <taxon>Cnidaria</taxon>
        <taxon>Anthozoa</taxon>
        <taxon>Hexacorallia</taxon>
        <taxon>Scleractinia</taxon>
        <taxon>Astrocoeniina</taxon>
        <taxon>Pocilloporidae</taxon>
        <taxon>Stylophora</taxon>
    </lineage>
</organism>
<feature type="compositionally biased region" description="Basic and acidic residues" evidence="1">
    <location>
        <begin position="18"/>
        <end position="45"/>
    </location>
</feature>
<gene>
    <name evidence="2" type="ORF">AWC38_SpisGene19106</name>
</gene>
<feature type="region of interest" description="Disordered" evidence="1">
    <location>
        <begin position="109"/>
        <end position="136"/>
    </location>
</feature>
<evidence type="ECO:0000256" key="1">
    <source>
        <dbReference type="SAM" id="MobiDB-lite"/>
    </source>
</evidence>
<name>A0A2B4RII1_STYPI</name>
<reference evidence="3" key="1">
    <citation type="journal article" date="2017" name="bioRxiv">
        <title>Comparative analysis of the genomes of Stylophora pistillata and Acropora digitifera provides evidence for extensive differences between species of corals.</title>
        <authorList>
            <person name="Voolstra C.R."/>
            <person name="Li Y."/>
            <person name="Liew Y.J."/>
            <person name="Baumgarten S."/>
            <person name="Zoccola D."/>
            <person name="Flot J.-F."/>
            <person name="Tambutte S."/>
            <person name="Allemand D."/>
            <person name="Aranda M."/>
        </authorList>
    </citation>
    <scope>NUCLEOTIDE SEQUENCE [LARGE SCALE GENOMIC DNA]</scope>
</reference>
<dbReference type="Proteomes" id="UP000225706">
    <property type="component" value="Unassembled WGS sequence"/>
</dbReference>
<feature type="compositionally biased region" description="Basic and acidic residues" evidence="1">
    <location>
        <begin position="60"/>
        <end position="73"/>
    </location>
</feature>
<accession>A0A2B4RII1</accession>
<dbReference type="AlphaFoldDB" id="A0A2B4RII1"/>
<protein>
    <submittedName>
        <fullName evidence="2">Uncharacterized protein</fullName>
    </submittedName>
</protein>
<dbReference type="EMBL" id="LSMT01000532">
    <property type="protein sequence ID" value="PFX16613.1"/>
    <property type="molecule type" value="Genomic_DNA"/>
</dbReference>